<reference evidence="1 2" key="1">
    <citation type="submission" date="2015-09" db="EMBL/GenBank/DDBJ databases">
        <title>Genome announcement of multiple Pseudomonas syringae strains.</title>
        <authorList>
            <person name="Thakur S."/>
            <person name="Wang P.W."/>
            <person name="Gong Y."/>
            <person name="Weir B.S."/>
            <person name="Guttman D.S."/>
        </authorList>
    </citation>
    <scope>NUCLEOTIDE SEQUENCE [LARGE SCALE GENOMIC DNA]</scope>
    <source>
        <strain evidence="1 2">ICMP4455</strain>
    </source>
</reference>
<protein>
    <recommendedName>
        <fullName evidence="3">IS110 family transposase</fullName>
    </recommendedName>
</protein>
<name>A0A0P9Q9G0_PSEA0</name>
<evidence type="ECO:0008006" key="3">
    <source>
        <dbReference type="Google" id="ProtNLM"/>
    </source>
</evidence>
<dbReference type="AlphaFoldDB" id="A0A0P9Q9G0"/>
<proteinExistence type="predicted"/>
<evidence type="ECO:0000313" key="2">
    <source>
        <dbReference type="Proteomes" id="UP000050490"/>
    </source>
</evidence>
<comment type="caution">
    <text evidence="1">The sequence shown here is derived from an EMBL/GenBank/DDBJ whole genome shotgun (WGS) entry which is preliminary data.</text>
</comment>
<organism evidence="1 2">
    <name type="scientific">Pseudomonas amygdali pv. eriobotryae</name>
    <dbReference type="NCBI Taxonomy" id="129137"/>
    <lineage>
        <taxon>Bacteria</taxon>
        <taxon>Pseudomonadati</taxon>
        <taxon>Pseudomonadota</taxon>
        <taxon>Gammaproteobacteria</taxon>
        <taxon>Pseudomonadales</taxon>
        <taxon>Pseudomonadaceae</taxon>
        <taxon>Pseudomonas</taxon>
        <taxon>Pseudomonas amygdali</taxon>
    </lineage>
</organism>
<gene>
    <name evidence="1" type="ORF">ALO70_200136</name>
</gene>
<dbReference type="Proteomes" id="UP000050490">
    <property type="component" value="Unassembled WGS sequence"/>
</dbReference>
<sequence length="37" mass="4101">MSESALIGIDLGKHTFHLHGQDKSGREVFPKNVHGRT</sequence>
<evidence type="ECO:0000313" key="1">
    <source>
        <dbReference type="EMBL" id="KPX24461.1"/>
    </source>
</evidence>
<dbReference type="PATRIC" id="fig|129137.4.peg.688"/>
<dbReference type="EMBL" id="LJQI01000316">
    <property type="protein sequence ID" value="KPX24461.1"/>
    <property type="molecule type" value="Genomic_DNA"/>
</dbReference>
<accession>A0A0P9Q9G0</accession>